<dbReference type="KEGG" id="cci:CC1G_03504"/>
<reference evidence="1 2" key="1">
    <citation type="journal article" date="2010" name="Proc. Natl. Acad. Sci. U.S.A.">
        <title>Insights into evolution of multicellular fungi from the assembled chromosomes of the mushroom Coprinopsis cinerea (Coprinus cinereus).</title>
        <authorList>
            <person name="Stajich J.E."/>
            <person name="Wilke S.K."/>
            <person name="Ahren D."/>
            <person name="Au C.H."/>
            <person name="Birren B.W."/>
            <person name="Borodovsky M."/>
            <person name="Burns C."/>
            <person name="Canback B."/>
            <person name="Casselton L.A."/>
            <person name="Cheng C.K."/>
            <person name="Deng J."/>
            <person name="Dietrich F.S."/>
            <person name="Fargo D.C."/>
            <person name="Farman M.L."/>
            <person name="Gathman A.C."/>
            <person name="Goldberg J."/>
            <person name="Guigo R."/>
            <person name="Hoegger P.J."/>
            <person name="Hooker J.B."/>
            <person name="Huggins A."/>
            <person name="James T.Y."/>
            <person name="Kamada T."/>
            <person name="Kilaru S."/>
            <person name="Kodira C."/>
            <person name="Kues U."/>
            <person name="Kupfer D."/>
            <person name="Kwan H.S."/>
            <person name="Lomsadze A."/>
            <person name="Li W."/>
            <person name="Lilly W.W."/>
            <person name="Ma L.J."/>
            <person name="Mackey A.J."/>
            <person name="Manning G."/>
            <person name="Martin F."/>
            <person name="Muraguchi H."/>
            <person name="Natvig D.O."/>
            <person name="Palmerini H."/>
            <person name="Ramesh M.A."/>
            <person name="Rehmeyer C.J."/>
            <person name="Roe B.A."/>
            <person name="Shenoy N."/>
            <person name="Stanke M."/>
            <person name="Ter-Hovhannisyan V."/>
            <person name="Tunlid A."/>
            <person name="Velagapudi R."/>
            <person name="Vision T.J."/>
            <person name="Zeng Q."/>
            <person name="Zolan M.E."/>
            <person name="Pukkila P.J."/>
        </authorList>
    </citation>
    <scope>NUCLEOTIDE SEQUENCE [LARGE SCALE GENOMIC DNA]</scope>
    <source>
        <strain evidence="2">Okayama-7 / 130 / ATCC MYA-4618 / FGSC 9003</strain>
    </source>
</reference>
<dbReference type="EMBL" id="AACS02000009">
    <property type="protein sequence ID" value="EAU89239.2"/>
    <property type="molecule type" value="Genomic_DNA"/>
</dbReference>
<dbReference type="InParanoid" id="A8NCE6"/>
<dbReference type="eggNOG" id="ENOG502STZR">
    <property type="taxonomic scope" value="Eukaryota"/>
</dbReference>
<dbReference type="HOGENOM" id="CLU_1396235_0_0_1"/>
<dbReference type="GeneID" id="6008977"/>
<dbReference type="AlphaFoldDB" id="A8NCE6"/>
<dbReference type="VEuPathDB" id="FungiDB:CC1G_03504"/>
<evidence type="ECO:0000313" key="2">
    <source>
        <dbReference type="Proteomes" id="UP000001861"/>
    </source>
</evidence>
<dbReference type="Pfam" id="PF20174">
    <property type="entry name" value="DUF6540"/>
    <property type="match status" value="1"/>
</dbReference>
<evidence type="ECO:0000313" key="1">
    <source>
        <dbReference type="EMBL" id="EAU89239.2"/>
    </source>
</evidence>
<gene>
    <name evidence="1" type="ORF">CC1G_03504</name>
</gene>
<comment type="caution">
    <text evidence="1">The sequence shown here is derived from an EMBL/GenBank/DDBJ whole genome shotgun (WGS) entry which is preliminary data.</text>
</comment>
<keyword evidence="2" id="KW-1185">Reference proteome</keyword>
<dbReference type="RefSeq" id="XP_001832490.2">
    <property type="nucleotide sequence ID" value="XM_001832438.2"/>
</dbReference>
<proteinExistence type="predicted"/>
<organism evidence="1 2">
    <name type="scientific">Coprinopsis cinerea (strain Okayama-7 / 130 / ATCC MYA-4618 / FGSC 9003)</name>
    <name type="common">Inky cap fungus</name>
    <name type="synonym">Hormographiella aspergillata</name>
    <dbReference type="NCBI Taxonomy" id="240176"/>
    <lineage>
        <taxon>Eukaryota</taxon>
        <taxon>Fungi</taxon>
        <taxon>Dikarya</taxon>
        <taxon>Basidiomycota</taxon>
        <taxon>Agaricomycotina</taxon>
        <taxon>Agaricomycetes</taxon>
        <taxon>Agaricomycetidae</taxon>
        <taxon>Agaricales</taxon>
        <taxon>Agaricineae</taxon>
        <taxon>Psathyrellaceae</taxon>
        <taxon>Coprinopsis</taxon>
    </lineage>
</organism>
<protein>
    <submittedName>
        <fullName evidence="1">Uncharacterized protein</fullName>
    </submittedName>
</protein>
<dbReference type="Proteomes" id="UP000001861">
    <property type="component" value="Unassembled WGS sequence"/>
</dbReference>
<dbReference type="InterPro" id="IPR046670">
    <property type="entry name" value="DUF6540"/>
</dbReference>
<accession>A8NCE6</accession>
<name>A8NCE6_COPC7</name>
<sequence length="195" mass="21551">MDVAQSLWHPCVLDVDRKAINTLLLHSQAPELEPTSSNSNKSALPDFLSRFSLTDEIMSKSVNKFVVVAQYGHPKLPGNKHWALILMDANDKMSPGVVYEVTGSTDSYTLKKPETVTPGKASSFMGMIAVGMVPVHQIDNIDNILRNTPVKTGDKTWHCQHWVMAALYNLRAAGFAVTPVDRDQLLAQFKAMETV</sequence>
<dbReference type="OrthoDB" id="37659at2759"/>
<dbReference type="OMA" id="TICRAGP"/>